<dbReference type="RefSeq" id="WP_238248727.1">
    <property type="nucleotide sequence ID" value="NZ_BPQX01000021.1"/>
</dbReference>
<dbReference type="Proteomes" id="UP001236369">
    <property type="component" value="Unassembled WGS sequence"/>
</dbReference>
<sequence length="193" mass="20950">MNSTIGWVCFLLIFGYVGFNVFSPNNDINIGLDTIIGVLGIYVVFKYLRRSVITILTGSGDSSDFLIVGVLLSWLSQSGRAAGSIVTRLSGFDPAWLNSEYFGIVKVVTILAAVCHVVPAGAIKANGRESVPAPSRFGLAAAFLLSFVMIFALLTYKPNLKPWIDSMPGWSKDMFQTGANKDRQHHAIAEPPH</sequence>
<keyword evidence="3" id="KW-1185">Reference proteome</keyword>
<reference evidence="2 3" key="1">
    <citation type="submission" date="2023-07" db="EMBL/GenBank/DDBJ databases">
        <title>Genomic Encyclopedia of Type Strains, Phase IV (KMG-IV): sequencing the most valuable type-strain genomes for metagenomic binning, comparative biology and taxonomic classification.</title>
        <authorList>
            <person name="Goeker M."/>
        </authorList>
    </citation>
    <scope>NUCLEOTIDE SEQUENCE [LARGE SCALE GENOMIC DNA]</scope>
    <source>
        <strain evidence="2 3">DSM 19562</strain>
    </source>
</reference>
<keyword evidence="1" id="KW-0812">Transmembrane</keyword>
<accession>A0ABU0HU39</accession>
<feature type="transmembrane region" description="Helical" evidence="1">
    <location>
        <begin position="5"/>
        <end position="22"/>
    </location>
</feature>
<comment type="caution">
    <text evidence="2">The sequence shown here is derived from an EMBL/GenBank/DDBJ whole genome shotgun (WGS) entry which is preliminary data.</text>
</comment>
<proteinExistence type="predicted"/>
<dbReference type="EMBL" id="JAUSVV010000023">
    <property type="protein sequence ID" value="MDQ0445240.1"/>
    <property type="molecule type" value="Genomic_DNA"/>
</dbReference>
<keyword evidence="1" id="KW-1133">Transmembrane helix</keyword>
<keyword evidence="1" id="KW-0472">Membrane</keyword>
<evidence type="ECO:0000313" key="3">
    <source>
        <dbReference type="Proteomes" id="UP001236369"/>
    </source>
</evidence>
<feature type="transmembrane region" description="Helical" evidence="1">
    <location>
        <begin position="28"/>
        <end position="45"/>
    </location>
</feature>
<evidence type="ECO:0000313" key="2">
    <source>
        <dbReference type="EMBL" id="MDQ0445240.1"/>
    </source>
</evidence>
<evidence type="ECO:0000256" key="1">
    <source>
        <dbReference type="SAM" id="Phobius"/>
    </source>
</evidence>
<name>A0ABU0HU39_9HYPH</name>
<feature type="transmembrane region" description="Helical" evidence="1">
    <location>
        <begin position="137"/>
        <end position="156"/>
    </location>
</feature>
<protein>
    <submittedName>
        <fullName evidence="2">Uncharacterized protein</fullName>
    </submittedName>
</protein>
<gene>
    <name evidence="2" type="ORF">QO016_004767</name>
</gene>
<feature type="transmembrane region" description="Helical" evidence="1">
    <location>
        <begin position="101"/>
        <end position="125"/>
    </location>
</feature>
<organism evidence="2 3">
    <name type="scientific">Methylobacterium persicinum</name>
    <dbReference type="NCBI Taxonomy" id="374426"/>
    <lineage>
        <taxon>Bacteria</taxon>
        <taxon>Pseudomonadati</taxon>
        <taxon>Pseudomonadota</taxon>
        <taxon>Alphaproteobacteria</taxon>
        <taxon>Hyphomicrobiales</taxon>
        <taxon>Methylobacteriaceae</taxon>
        <taxon>Methylobacterium</taxon>
    </lineage>
</organism>